<dbReference type="InterPro" id="IPR043132">
    <property type="entry name" value="BCAT-like_C"/>
</dbReference>
<dbReference type="InterPro" id="IPR050571">
    <property type="entry name" value="Class-IV_PLP-Dep_Aminotrnsfr"/>
</dbReference>
<keyword evidence="6" id="KW-0032">Aminotransferase</keyword>
<keyword evidence="6" id="KW-0808">Transferase</keyword>
<evidence type="ECO:0000313" key="7">
    <source>
        <dbReference type="Proteomes" id="UP000287969"/>
    </source>
</evidence>
<keyword evidence="3 5" id="KW-0663">Pyridoxal phosphate</keyword>
<dbReference type="Pfam" id="PF01063">
    <property type="entry name" value="Aminotran_4"/>
    <property type="match status" value="1"/>
</dbReference>
<dbReference type="AlphaFoldDB" id="A0A410QEZ4"/>
<organism evidence="6 7">
    <name type="scientific">Acidilutibacter cellobiosedens</name>
    <dbReference type="NCBI Taxonomy" id="2507161"/>
    <lineage>
        <taxon>Bacteria</taxon>
        <taxon>Bacillati</taxon>
        <taxon>Bacillota</taxon>
        <taxon>Tissierellia</taxon>
        <taxon>Tissierellales</taxon>
        <taxon>Acidilutibacteraceae</taxon>
        <taxon>Acidilutibacter</taxon>
    </lineage>
</organism>
<dbReference type="PANTHER" id="PTHR42743:SF11">
    <property type="entry name" value="AMINODEOXYCHORISMATE LYASE"/>
    <property type="match status" value="1"/>
</dbReference>
<dbReference type="GO" id="GO:0008483">
    <property type="term" value="F:transaminase activity"/>
    <property type="evidence" value="ECO:0007669"/>
    <property type="project" value="UniProtKB-KW"/>
</dbReference>
<evidence type="ECO:0000256" key="1">
    <source>
        <dbReference type="ARBA" id="ARBA00001933"/>
    </source>
</evidence>
<dbReference type="EMBL" id="CP035282">
    <property type="protein sequence ID" value="QAT62476.1"/>
    <property type="molecule type" value="Genomic_DNA"/>
</dbReference>
<evidence type="ECO:0000256" key="2">
    <source>
        <dbReference type="ARBA" id="ARBA00009320"/>
    </source>
</evidence>
<dbReference type="GO" id="GO:0046394">
    <property type="term" value="P:carboxylic acid biosynthetic process"/>
    <property type="evidence" value="ECO:0007669"/>
    <property type="project" value="UniProtKB-ARBA"/>
</dbReference>
<evidence type="ECO:0000256" key="4">
    <source>
        <dbReference type="RuleBase" id="RU004106"/>
    </source>
</evidence>
<dbReference type="GO" id="GO:0008652">
    <property type="term" value="P:amino acid biosynthetic process"/>
    <property type="evidence" value="ECO:0007669"/>
    <property type="project" value="UniProtKB-ARBA"/>
</dbReference>
<dbReference type="OrthoDB" id="9805628at2"/>
<dbReference type="CDD" id="cd00449">
    <property type="entry name" value="PLPDE_IV"/>
    <property type="match status" value="1"/>
</dbReference>
<dbReference type="Gene3D" id="3.30.470.10">
    <property type="match status" value="1"/>
</dbReference>
<dbReference type="InterPro" id="IPR001544">
    <property type="entry name" value="Aminotrans_IV"/>
</dbReference>
<dbReference type="Proteomes" id="UP000287969">
    <property type="component" value="Chromosome"/>
</dbReference>
<proteinExistence type="inferred from homology"/>
<comment type="similarity">
    <text evidence="2 4">Belongs to the class-IV pyridoxal-phosphate-dependent aminotransferase family.</text>
</comment>
<dbReference type="Gene3D" id="3.20.10.10">
    <property type="entry name" value="D-amino Acid Aminotransferase, subunit A, domain 2"/>
    <property type="match status" value="1"/>
</dbReference>
<evidence type="ECO:0000313" key="6">
    <source>
        <dbReference type="EMBL" id="QAT62476.1"/>
    </source>
</evidence>
<dbReference type="InterPro" id="IPR018300">
    <property type="entry name" value="Aminotrans_IV_CS"/>
</dbReference>
<keyword evidence="7" id="KW-1185">Reference proteome</keyword>
<dbReference type="InterPro" id="IPR036038">
    <property type="entry name" value="Aminotransferase-like"/>
</dbReference>
<dbReference type="FunFam" id="3.20.10.10:FF:000002">
    <property type="entry name" value="D-alanine aminotransferase"/>
    <property type="match status" value="1"/>
</dbReference>
<comment type="cofactor">
    <cofactor evidence="1 5">
        <name>pyridoxal 5'-phosphate</name>
        <dbReference type="ChEBI" id="CHEBI:597326"/>
    </cofactor>
</comment>
<dbReference type="SUPFAM" id="SSF56752">
    <property type="entry name" value="D-aminoacid aminotransferase-like PLP-dependent enzymes"/>
    <property type="match status" value="1"/>
</dbReference>
<reference evidence="7" key="1">
    <citation type="submission" date="2019-01" db="EMBL/GenBank/DDBJ databases">
        <title>Draft genomes of a novel of Sporanaerobacter strains.</title>
        <authorList>
            <person name="Ma S."/>
        </authorList>
    </citation>
    <scope>NUCLEOTIDE SEQUENCE [LARGE SCALE GENOMIC DNA]</scope>
    <source>
        <strain evidence="7">NJN-17</strain>
    </source>
</reference>
<dbReference type="RefSeq" id="WP_128752955.1">
    <property type="nucleotide sequence ID" value="NZ_CP035282.1"/>
</dbReference>
<evidence type="ECO:0000256" key="5">
    <source>
        <dbReference type="RuleBase" id="RU004516"/>
    </source>
</evidence>
<sequence length="280" mass="32270">MNKEAVKNYFIINGEIISTDDMRVFDTIKISPIYEVIRIMDGIPLFFEEHVKRMRRSAEIVGKTIFRKDQEIIGDIKKLIEANNVKNLNVKLLSAYEEGKKETFLAYFIESYYPDEKVYREGIHTILYHYERKNPNAKVLNVSFKDEVNKKIKEMNAFEALLVNKEGYITEGSRSNMFFVRGEKVFTAPKGEVLLGVTRKHIINVCKELNIDVVEENINIKDLDKIDGGFMSGTSVNVLPISSIDDKKYSSADNNLIKAIQDGYLNLVKNYIEEKKSLCK</sequence>
<protein>
    <submittedName>
        <fullName evidence="6">Branched-chain amino acid aminotransferase</fullName>
    </submittedName>
</protein>
<dbReference type="PANTHER" id="PTHR42743">
    <property type="entry name" value="AMINO-ACID AMINOTRANSFERASE"/>
    <property type="match status" value="1"/>
</dbReference>
<dbReference type="GO" id="GO:0005829">
    <property type="term" value="C:cytosol"/>
    <property type="evidence" value="ECO:0007669"/>
    <property type="project" value="TreeGrafter"/>
</dbReference>
<dbReference type="InterPro" id="IPR043131">
    <property type="entry name" value="BCAT-like_N"/>
</dbReference>
<name>A0A410QEZ4_9FIRM</name>
<dbReference type="PROSITE" id="PS00770">
    <property type="entry name" value="AA_TRANSFER_CLASS_4"/>
    <property type="match status" value="1"/>
</dbReference>
<dbReference type="KEGG" id="spoa:EQM13_13335"/>
<accession>A0A410QEZ4</accession>
<evidence type="ECO:0000256" key="3">
    <source>
        <dbReference type="ARBA" id="ARBA00022898"/>
    </source>
</evidence>
<gene>
    <name evidence="6" type="ORF">EQM13_13335</name>
</gene>